<comment type="pathway">
    <text evidence="1 10">Purine metabolism; IMP biosynthesis via de novo pathway; IMP from 5-formamido-1-(5-phospho-D-ribosyl)imidazole-4-carboxamide: step 1/1.</text>
</comment>
<dbReference type="NCBIfam" id="TIGR00355">
    <property type="entry name" value="purH"/>
    <property type="match status" value="1"/>
</dbReference>
<evidence type="ECO:0000313" key="12">
    <source>
        <dbReference type="EMBL" id="PQV63803.1"/>
    </source>
</evidence>
<dbReference type="AlphaFoldDB" id="A0A2S8SSL4"/>
<keyword evidence="4 10" id="KW-0808">Transferase</keyword>
<comment type="catalytic activity">
    <reaction evidence="8 10">
        <text>(6R)-10-formyltetrahydrofolate + 5-amino-1-(5-phospho-beta-D-ribosyl)imidazole-4-carboxamide = 5-formamido-1-(5-phospho-D-ribosyl)imidazole-4-carboxamide + (6S)-5,6,7,8-tetrahydrofolate</text>
        <dbReference type="Rhea" id="RHEA:22192"/>
        <dbReference type="ChEBI" id="CHEBI:57453"/>
        <dbReference type="ChEBI" id="CHEBI:58467"/>
        <dbReference type="ChEBI" id="CHEBI:58475"/>
        <dbReference type="ChEBI" id="CHEBI:195366"/>
        <dbReference type="EC" id="2.1.2.3"/>
    </reaction>
</comment>
<dbReference type="InParanoid" id="A0A2S8SSL4"/>
<dbReference type="EMBL" id="NIGF01000008">
    <property type="protein sequence ID" value="PQV63803.1"/>
    <property type="molecule type" value="Genomic_DNA"/>
</dbReference>
<dbReference type="GO" id="GO:0004643">
    <property type="term" value="F:phosphoribosylaminoimidazolecarboxamide formyltransferase activity"/>
    <property type="evidence" value="ECO:0007669"/>
    <property type="project" value="UniProtKB-UniRule"/>
</dbReference>
<dbReference type="InterPro" id="IPR011607">
    <property type="entry name" value="MGS-like_dom"/>
</dbReference>
<dbReference type="FunCoup" id="A0A2S8SSL4">
    <property type="interactions" value="431"/>
</dbReference>
<evidence type="ECO:0000256" key="8">
    <source>
        <dbReference type="ARBA" id="ARBA00050488"/>
    </source>
</evidence>
<name>A0A2S8SSL4_9BACT</name>
<dbReference type="FunFam" id="3.40.140.20:FF:000001">
    <property type="entry name" value="Bifunctional purine biosynthesis protein PurH"/>
    <property type="match status" value="1"/>
</dbReference>
<evidence type="ECO:0000256" key="2">
    <source>
        <dbReference type="ARBA" id="ARBA00004954"/>
    </source>
</evidence>
<dbReference type="HAMAP" id="MF_00139">
    <property type="entry name" value="PurH"/>
    <property type="match status" value="1"/>
</dbReference>
<dbReference type="SMART" id="SM00851">
    <property type="entry name" value="MGS"/>
    <property type="match status" value="1"/>
</dbReference>
<dbReference type="Proteomes" id="UP000237684">
    <property type="component" value="Unassembled WGS sequence"/>
</dbReference>
<keyword evidence="5 10" id="KW-0658">Purine biosynthesis</keyword>
<feature type="domain" description="MGS-like" evidence="11">
    <location>
        <begin position="1"/>
        <end position="145"/>
    </location>
</feature>
<comment type="catalytic activity">
    <reaction evidence="9 10">
        <text>IMP + H2O = 5-formamido-1-(5-phospho-D-ribosyl)imidazole-4-carboxamide</text>
        <dbReference type="Rhea" id="RHEA:18445"/>
        <dbReference type="ChEBI" id="CHEBI:15377"/>
        <dbReference type="ChEBI" id="CHEBI:58053"/>
        <dbReference type="ChEBI" id="CHEBI:58467"/>
        <dbReference type="EC" id="3.5.4.10"/>
    </reaction>
</comment>
<dbReference type="GO" id="GO:0005829">
    <property type="term" value="C:cytosol"/>
    <property type="evidence" value="ECO:0007669"/>
    <property type="project" value="TreeGrafter"/>
</dbReference>
<dbReference type="PROSITE" id="PS51855">
    <property type="entry name" value="MGS"/>
    <property type="match status" value="1"/>
</dbReference>
<evidence type="ECO:0000256" key="10">
    <source>
        <dbReference type="HAMAP-Rule" id="MF_00139"/>
    </source>
</evidence>
<keyword evidence="7 10" id="KW-0511">Multifunctional enzyme</keyword>
<dbReference type="SMART" id="SM00798">
    <property type="entry name" value="AICARFT_IMPCHas"/>
    <property type="match status" value="1"/>
</dbReference>
<dbReference type="InterPro" id="IPR024051">
    <property type="entry name" value="AICAR_Tfase_dup_dom_sf"/>
</dbReference>
<dbReference type="InterPro" id="IPR016193">
    <property type="entry name" value="Cytidine_deaminase-like"/>
</dbReference>
<sequence>MKKRALLSVSNKNSLAPFAASLVELGFEILSTGGTARSLREAGLSVTDVSDITDFPEMMDGRVKTLHPAIHGGLLARRDLPAHMEAIASQNIAPIDLVCVNLYPFEETVAKPGVELAEAVENIDIGGPSMVRSAAKNYQFVTVVVDPADYLTVLEELRGGDTTLETRKKLATKAFAHTSAYDAAITTYLSGETMPTSLRLPFEKAFDLRYGENPHQKAAFYLENRAVAGSLASAKQLSGIALSFVNLFDLDGAWNLVCEFDEPAACIVKHANPCGCAIGATLSEAFVAARDADPVSRFGGIIACNRVVDEETAREIIVKNSLYHAIIAPGYEAAALELLQNRSGWGADLRILDAETTLPRDADLDIKRVSGGLLVQDLDRGEASELKVVTQKAPDENQMRDLKFAWKCVKHLKSNAIAVAKNGSLIGAGAGQMNRVSSVELALKGAGENVRGAVLASDAFFPFDDGPEMAAKAGIAAIIQPGGSNRDADSIALCNREGVAMIFSGMRHFKH</sequence>
<dbReference type="Pfam" id="PF01808">
    <property type="entry name" value="AICARFT_IMPCHas"/>
    <property type="match status" value="1"/>
</dbReference>
<dbReference type="RefSeq" id="WP_105483649.1">
    <property type="nucleotide sequence ID" value="NZ_NIGF01000008.1"/>
</dbReference>
<dbReference type="InterPro" id="IPR002695">
    <property type="entry name" value="PurH-like"/>
</dbReference>
<protein>
    <recommendedName>
        <fullName evidence="10">Bifunctional purine biosynthesis protein PurH</fullName>
    </recommendedName>
    <domain>
        <recommendedName>
            <fullName evidence="10">Phosphoribosylaminoimidazolecarboxamide formyltransferase</fullName>
            <ecNumber evidence="10">2.1.2.3</ecNumber>
        </recommendedName>
        <alternativeName>
            <fullName evidence="10">AICAR transformylase</fullName>
        </alternativeName>
    </domain>
    <domain>
        <recommendedName>
            <fullName evidence="10">IMP cyclohydrolase</fullName>
            <ecNumber evidence="10">3.5.4.10</ecNumber>
        </recommendedName>
        <alternativeName>
            <fullName evidence="10">ATIC</fullName>
        </alternativeName>
        <alternativeName>
            <fullName evidence="10">IMP synthase</fullName>
        </alternativeName>
        <alternativeName>
            <fullName evidence="10">Inosinicase</fullName>
        </alternativeName>
    </domain>
</protein>
<evidence type="ECO:0000256" key="3">
    <source>
        <dbReference type="ARBA" id="ARBA00007667"/>
    </source>
</evidence>
<evidence type="ECO:0000256" key="5">
    <source>
        <dbReference type="ARBA" id="ARBA00022755"/>
    </source>
</evidence>
<keyword evidence="13" id="KW-1185">Reference proteome</keyword>
<dbReference type="CDD" id="cd01421">
    <property type="entry name" value="IMPCH"/>
    <property type="match status" value="1"/>
</dbReference>
<gene>
    <name evidence="10" type="primary">purH</name>
    <name evidence="12" type="ORF">B1R32_1087</name>
</gene>
<accession>A0A2S8SSL4</accession>
<dbReference type="Gene3D" id="3.40.140.20">
    <property type="match status" value="2"/>
</dbReference>
<comment type="similarity">
    <text evidence="3 10">Belongs to the PurH family.</text>
</comment>
<evidence type="ECO:0000259" key="11">
    <source>
        <dbReference type="PROSITE" id="PS51855"/>
    </source>
</evidence>
<dbReference type="Gene3D" id="3.40.50.1380">
    <property type="entry name" value="Methylglyoxal synthase-like domain"/>
    <property type="match status" value="1"/>
</dbReference>
<dbReference type="EC" id="3.5.4.10" evidence="10"/>
<dbReference type="OrthoDB" id="9802065at2"/>
<dbReference type="PANTHER" id="PTHR11692">
    <property type="entry name" value="BIFUNCTIONAL PURINE BIOSYNTHESIS PROTEIN PURH"/>
    <property type="match status" value="1"/>
</dbReference>
<evidence type="ECO:0000313" key="13">
    <source>
        <dbReference type="Proteomes" id="UP000237684"/>
    </source>
</evidence>
<evidence type="ECO:0000256" key="7">
    <source>
        <dbReference type="ARBA" id="ARBA00023268"/>
    </source>
</evidence>
<evidence type="ECO:0000256" key="9">
    <source>
        <dbReference type="ARBA" id="ARBA00050687"/>
    </source>
</evidence>
<dbReference type="UniPathway" id="UPA00074">
    <property type="reaction ID" value="UER00133"/>
</dbReference>
<dbReference type="PIRSF" id="PIRSF000414">
    <property type="entry name" value="AICARFT_IMPCHas"/>
    <property type="match status" value="1"/>
</dbReference>
<keyword evidence="6 10" id="KW-0378">Hydrolase</keyword>
<dbReference type="FunFam" id="3.40.50.1380:FF:000001">
    <property type="entry name" value="Bifunctional purine biosynthesis protein PurH"/>
    <property type="match status" value="1"/>
</dbReference>
<proteinExistence type="inferred from homology"/>
<dbReference type="PANTHER" id="PTHR11692:SF0">
    <property type="entry name" value="BIFUNCTIONAL PURINE BIOSYNTHESIS PROTEIN ATIC"/>
    <property type="match status" value="1"/>
</dbReference>
<dbReference type="SUPFAM" id="SSF52335">
    <property type="entry name" value="Methylglyoxal synthase-like"/>
    <property type="match status" value="1"/>
</dbReference>
<evidence type="ECO:0000256" key="1">
    <source>
        <dbReference type="ARBA" id="ARBA00004844"/>
    </source>
</evidence>
<dbReference type="Pfam" id="PF02142">
    <property type="entry name" value="MGS"/>
    <property type="match status" value="1"/>
</dbReference>
<evidence type="ECO:0000256" key="6">
    <source>
        <dbReference type="ARBA" id="ARBA00022801"/>
    </source>
</evidence>
<dbReference type="SUPFAM" id="SSF53927">
    <property type="entry name" value="Cytidine deaminase-like"/>
    <property type="match status" value="1"/>
</dbReference>
<dbReference type="EC" id="2.1.2.3" evidence="10"/>
<dbReference type="NCBIfam" id="NF002049">
    <property type="entry name" value="PRK00881.1"/>
    <property type="match status" value="1"/>
</dbReference>
<comment type="domain">
    <text evidence="10">The IMP cyclohydrolase activity resides in the N-terminal region.</text>
</comment>
<dbReference type="InterPro" id="IPR036914">
    <property type="entry name" value="MGS-like_dom_sf"/>
</dbReference>
<dbReference type="GO" id="GO:0006189">
    <property type="term" value="P:'de novo' IMP biosynthetic process"/>
    <property type="evidence" value="ECO:0007669"/>
    <property type="project" value="UniProtKB-UniRule"/>
</dbReference>
<comment type="caution">
    <text evidence="12">The sequence shown here is derived from an EMBL/GenBank/DDBJ whole genome shotgun (WGS) entry which is preliminary data.</text>
</comment>
<reference evidence="12 13" key="1">
    <citation type="journal article" date="2018" name="Syst. Appl. Microbiol.">
        <title>Abditibacterium utsteinense sp. nov., the first cultivated member of candidate phylum FBP, isolated from ice-free Antarctic soil samples.</title>
        <authorList>
            <person name="Tahon G."/>
            <person name="Tytgat B."/>
            <person name="Lebbe L."/>
            <person name="Carlier A."/>
            <person name="Willems A."/>
        </authorList>
    </citation>
    <scope>NUCLEOTIDE SEQUENCE [LARGE SCALE GENOMIC DNA]</scope>
    <source>
        <strain evidence="12 13">LMG 29911</strain>
    </source>
</reference>
<evidence type="ECO:0000256" key="4">
    <source>
        <dbReference type="ARBA" id="ARBA00022679"/>
    </source>
</evidence>
<organism evidence="12 13">
    <name type="scientific">Abditibacterium utsteinense</name>
    <dbReference type="NCBI Taxonomy" id="1960156"/>
    <lineage>
        <taxon>Bacteria</taxon>
        <taxon>Pseudomonadati</taxon>
        <taxon>Abditibacteriota</taxon>
        <taxon>Abditibacteriia</taxon>
        <taxon>Abditibacteriales</taxon>
        <taxon>Abditibacteriaceae</taxon>
        <taxon>Abditibacterium</taxon>
    </lineage>
</organism>
<dbReference type="GO" id="GO:0003937">
    <property type="term" value="F:IMP cyclohydrolase activity"/>
    <property type="evidence" value="ECO:0007669"/>
    <property type="project" value="UniProtKB-UniRule"/>
</dbReference>
<comment type="pathway">
    <text evidence="2 10">Purine metabolism; IMP biosynthesis via de novo pathway; 5-formamido-1-(5-phospho-D-ribosyl)imidazole-4-carboxamide from 5-amino-1-(5-phospho-D-ribosyl)imidazole-4-carboxamide (10-formyl THF route): step 1/1.</text>
</comment>